<feature type="region of interest" description="Disordered" evidence="1">
    <location>
        <begin position="67"/>
        <end position="99"/>
    </location>
</feature>
<evidence type="ECO:0000313" key="2">
    <source>
        <dbReference type="EMBL" id="VDP94214.1"/>
    </source>
</evidence>
<dbReference type="EMBL" id="UZAN01066614">
    <property type="protein sequence ID" value="VDP94214.1"/>
    <property type="molecule type" value="Genomic_DNA"/>
</dbReference>
<accession>A0A3P8ILB0</accession>
<keyword evidence="3" id="KW-1185">Reference proteome</keyword>
<feature type="compositionally biased region" description="Low complexity" evidence="1">
    <location>
        <begin position="83"/>
        <end position="99"/>
    </location>
</feature>
<dbReference type="AlphaFoldDB" id="A0A3P8ILB0"/>
<evidence type="ECO:0000313" key="3">
    <source>
        <dbReference type="Proteomes" id="UP000272942"/>
    </source>
</evidence>
<sequence length="280" mass="30576">MVELHGWNHLTEENKLTLTKYSDIAPKWFAQLDYVQDSHPVACEQPGNINRQIKGFSLLIDSESCDDEWTPSTKSSPAEELDSASTRSSRSTSSSRAASFVDEDDANVLGITELPSVCASGNWTHVMHSNDCQKSNESNGFDGHESEGRTPLSVRSRVTDVTGSWANNLEVSSEPSEVKSQSIDNCSLVSQDDENSAIDVPHTELQSLLSDSVTPLHIILQPYVDNGWEVPQPVVCGLGGACKDQDNNRCPGIVTPTEVSDAGIISSCSFTIVPLEYYYF</sequence>
<reference evidence="2 3" key="1">
    <citation type="submission" date="2018-11" db="EMBL/GenBank/DDBJ databases">
        <authorList>
            <consortium name="Pathogen Informatics"/>
        </authorList>
    </citation>
    <scope>NUCLEOTIDE SEQUENCE [LARGE SCALE GENOMIC DNA]</scope>
    <source>
        <strain evidence="2 3">Egypt</strain>
    </source>
</reference>
<feature type="region of interest" description="Disordered" evidence="1">
    <location>
        <begin position="130"/>
        <end position="154"/>
    </location>
</feature>
<name>A0A3P8ILB0_9TREM</name>
<feature type="compositionally biased region" description="Polar residues" evidence="1">
    <location>
        <begin position="130"/>
        <end position="139"/>
    </location>
</feature>
<dbReference type="Proteomes" id="UP000272942">
    <property type="component" value="Unassembled WGS sequence"/>
</dbReference>
<protein>
    <submittedName>
        <fullName evidence="2">Uncharacterized protein</fullName>
    </submittedName>
</protein>
<proteinExistence type="predicted"/>
<gene>
    <name evidence="2" type="ORF">ECPE_LOCUS16940</name>
</gene>
<evidence type="ECO:0000256" key="1">
    <source>
        <dbReference type="SAM" id="MobiDB-lite"/>
    </source>
</evidence>
<organism evidence="2 3">
    <name type="scientific">Echinostoma caproni</name>
    <dbReference type="NCBI Taxonomy" id="27848"/>
    <lineage>
        <taxon>Eukaryota</taxon>
        <taxon>Metazoa</taxon>
        <taxon>Spiralia</taxon>
        <taxon>Lophotrochozoa</taxon>
        <taxon>Platyhelminthes</taxon>
        <taxon>Trematoda</taxon>
        <taxon>Digenea</taxon>
        <taxon>Plagiorchiida</taxon>
        <taxon>Echinostomata</taxon>
        <taxon>Echinostomatoidea</taxon>
        <taxon>Echinostomatidae</taxon>
        <taxon>Echinostoma</taxon>
    </lineage>
</organism>